<feature type="domain" description="EthD" evidence="2">
    <location>
        <begin position="23"/>
        <end position="120"/>
    </location>
</feature>
<dbReference type="InterPro" id="IPR011008">
    <property type="entry name" value="Dimeric_a/b-barrel"/>
</dbReference>
<dbReference type="Proteomes" id="UP000295703">
    <property type="component" value="Unassembled WGS sequence"/>
</dbReference>
<dbReference type="EMBL" id="RYZW01000009">
    <property type="protein sequence ID" value="TDZ71896.1"/>
    <property type="molecule type" value="Genomic_DNA"/>
</dbReference>
<accession>A0A4R8RPN1</accession>
<reference evidence="3 4" key="1">
    <citation type="submission" date="2018-12" db="EMBL/GenBank/DDBJ databases">
        <title>Genome sequence and assembly of Colletotrichum trifolii.</title>
        <authorList>
            <person name="Gan P."/>
            <person name="Shirasu K."/>
        </authorList>
    </citation>
    <scope>NUCLEOTIDE SEQUENCE [LARGE SCALE GENOMIC DNA]</scope>
    <source>
        <strain evidence="3 4">543-2</strain>
    </source>
</reference>
<dbReference type="STRING" id="5466.A0A4R8RPN1"/>
<sequence>MAIEVRTQSLQKSISIVIFIKRKRSLTQSEFFHYWENVHGPLVKPWAQKHGILAYTQVHASLAMSQGVMQATPQAVQSLNGFDGYAIFEIPSVDVFEAALEDEYYRDVIETDERKFIDKEAGLLACHGDATRII</sequence>
<evidence type="ECO:0000313" key="4">
    <source>
        <dbReference type="Proteomes" id="UP000295703"/>
    </source>
</evidence>
<gene>
    <name evidence="3" type="ORF">CTRI78_v001654</name>
</gene>
<comment type="similarity">
    <text evidence="1">Belongs to the tpcK family.</text>
</comment>
<organism evidence="3 4">
    <name type="scientific">Colletotrichum trifolii</name>
    <dbReference type="NCBI Taxonomy" id="5466"/>
    <lineage>
        <taxon>Eukaryota</taxon>
        <taxon>Fungi</taxon>
        <taxon>Dikarya</taxon>
        <taxon>Ascomycota</taxon>
        <taxon>Pezizomycotina</taxon>
        <taxon>Sordariomycetes</taxon>
        <taxon>Hypocreomycetidae</taxon>
        <taxon>Glomerellales</taxon>
        <taxon>Glomerellaceae</taxon>
        <taxon>Colletotrichum</taxon>
        <taxon>Colletotrichum orbiculare species complex</taxon>
    </lineage>
</organism>
<dbReference type="GO" id="GO:0016491">
    <property type="term" value="F:oxidoreductase activity"/>
    <property type="evidence" value="ECO:0007669"/>
    <property type="project" value="InterPro"/>
</dbReference>
<keyword evidence="4" id="KW-1185">Reference proteome</keyword>
<proteinExistence type="inferred from homology"/>
<evidence type="ECO:0000259" key="2">
    <source>
        <dbReference type="Pfam" id="PF07110"/>
    </source>
</evidence>
<dbReference type="SUPFAM" id="SSF54909">
    <property type="entry name" value="Dimeric alpha+beta barrel"/>
    <property type="match status" value="1"/>
</dbReference>
<dbReference type="AlphaFoldDB" id="A0A4R8RPN1"/>
<protein>
    <recommendedName>
        <fullName evidence="2">EthD domain-containing protein</fullName>
    </recommendedName>
</protein>
<evidence type="ECO:0000313" key="3">
    <source>
        <dbReference type="EMBL" id="TDZ71896.1"/>
    </source>
</evidence>
<evidence type="ECO:0000256" key="1">
    <source>
        <dbReference type="ARBA" id="ARBA00005986"/>
    </source>
</evidence>
<name>A0A4R8RPN1_COLTR</name>
<dbReference type="Pfam" id="PF07110">
    <property type="entry name" value="EthD"/>
    <property type="match status" value="1"/>
</dbReference>
<dbReference type="Gene3D" id="3.30.70.100">
    <property type="match status" value="1"/>
</dbReference>
<comment type="caution">
    <text evidence="3">The sequence shown here is derived from an EMBL/GenBank/DDBJ whole genome shotgun (WGS) entry which is preliminary data.</text>
</comment>
<dbReference type="InterPro" id="IPR009799">
    <property type="entry name" value="EthD_dom"/>
</dbReference>